<evidence type="ECO:0000313" key="4">
    <source>
        <dbReference type="EMBL" id="KAK4792654.1"/>
    </source>
</evidence>
<dbReference type="InterPro" id="IPR001005">
    <property type="entry name" value="SANT/Myb"/>
</dbReference>
<keyword evidence="2" id="KW-0804">Transcription</keyword>
<dbReference type="Proteomes" id="UP001346149">
    <property type="component" value="Unassembled WGS sequence"/>
</dbReference>
<evidence type="ECO:0000256" key="3">
    <source>
        <dbReference type="ARBA" id="ARBA00023242"/>
    </source>
</evidence>
<proteinExistence type="predicted"/>
<comment type="caution">
    <text evidence="4">The sequence shown here is derived from an EMBL/GenBank/DDBJ whole genome shotgun (WGS) entry which is preliminary data.</text>
</comment>
<accession>A0AAN7LVA1</accession>
<dbReference type="PANTHER" id="PTHR43952:SF75">
    <property type="entry name" value="PROTEIN RADIALIS-LIKE 6"/>
    <property type="match status" value="1"/>
</dbReference>
<evidence type="ECO:0000256" key="2">
    <source>
        <dbReference type="ARBA" id="ARBA00023163"/>
    </source>
</evidence>
<dbReference type="SUPFAM" id="SSF46689">
    <property type="entry name" value="Homeodomain-like"/>
    <property type="match status" value="1"/>
</dbReference>
<dbReference type="InterPro" id="IPR009057">
    <property type="entry name" value="Homeodomain-like_sf"/>
</dbReference>
<dbReference type="EMBL" id="JAXQNO010000008">
    <property type="protein sequence ID" value="KAK4792654.1"/>
    <property type="molecule type" value="Genomic_DNA"/>
</dbReference>
<organism evidence="4 5">
    <name type="scientific">Trapa natans</name>
    <name type="common">Water chestnut</name>
    <dbReference type="NCBI Taxonomy" id="22666"/>
    <lineage>
        <taxon>Eukaryota</taxon>
        <taxon>Viridiplantae</taxon>
        <taxon>Streptophyta</taxon>
        <taxon>Embryophyta</taxon>
        <taxon>Tracheophyta</taxon>
        <taxon>Spermatophyta</taxon>
        <taxon>Magnoliopsida</taxon>
        <taxon>eudicotyledons</taxon>
        <taxon>Gunneridae</taxon>
        <taxon>Pentapetalae</taxon>
        <taxon>rosids</taxon>
        <taxon>malvids</taxon>
        <taxon>Myrtales</taxon>
        <taxon>Lythraceae</taxon>
        <taxon>Trapa</taxon>
    </lineage>
</organism>
<evidence type="ECO:0000313" key="5">
    <source>
        <dbReference type="Proteomes" id="UP001346149"/>
    </source>
</evidence>
<keyword evidence="5" id="KW-1185">Reference proteome</keyword>
<keyword evidence="3" id="KW-0539">Nucleus</keyword>
<dbReference type="Gene3D" id="1.10.10.60">
    <property type="entry name" value="Homeodomain-like"/>
    <property type="match status" value="1"/>
</dbReference>
<sequence length="110" mass="12329">MQLFKKPLKSTANHSIFLSPLISCTDEEMMEDLLLDQAQEAHVSDAKWFILDEEVKQLAWTSSENKMFERALAVHDEDNPDRWHRVAALIPGKTVADVSNIEAGLVPAPG</sequence>
<dbReference type="CDD" id="cd00167">
    <property type="entry name" value="SANT"/>
    <property type="match status" value="1"/>
</dbReference>
<evidence type="ECO:0000256" key="1">
    <source>
        <dbReference type="ARBA" id="ARBA00023015"/>
    </source>
</evidence>
<reference evidence="4 5" key="1">
    <citation type="journal article" date="2023" name="Hortic Res">
        <title>Pangenome of water caltrop reveals structural variations and asymmetric subgenome divergence after allopolyploidization.</title>
        <authorList>
            <person name="Zhang X."/>
            <person name="Chen Y."/>
            <person name="Wang L."/>
            <person name="Yuan Y."/>
            <person name="Fang M."/>
            <person name="Shi L."/>
            <person name="Lu R."/>
            <person name="Comes H.P."/>
            <person name="Ma Y."/>
            <person name="Chen Y."/>
            <person name="Huang G."/>
            <person name="Zhou Y."/>
            <person name="Zheng Z."/>
            <person name="Qiu Y."/>
        </authorList>
    </citation>
    <scope>NUCLEOTIDE SEQUENCE [LARGE SCALE GENOMIC DNA]</scope>
    <source>
        <strain evidence="4">F231</strain>
    </source>
</reference>
<name>A0AAN7LVA1_TRANT</name>
<gene>
    <name evidence="4" type="ORF">SAY86_023089</name>
</gene>
<dbReference type="GO" id="GO:0003700">
    <property type="term" value="F:DNA-binding transcription factor activity"/>
    <property type="evidence" value="ECO:0007669"/>
    <property type="project" value="InterPro"/>
</dbReference>
<dbReference type="InterPro" id="IPR044636">
    <property type="entry name" value="RADIALIS-like"/>
</dbReference>
<dbReference type="PANTHER" id="PTHR43952">
    <property type="entry name" value="MYB FAMILY TRANSCRIPTION FACTOR-RELATED"/>
    <property type="match status" value="1"/>
</dbReference>
<evidence type="ECO:0008006" key="6">
    <source>
        <dbReference type="Google" id="ProtNLM"/>
    </source>
</evidence>
<protein>
    <recommendedName>
        <fullName evidence="6">Myb-like domain-containing protein</fullName>
    </recommendedName>
</protein>
<dbReference type="AlphaFoldDB" id="A0AAN7LVA1"/>
<keyword evidence="1" id="KW-0805">Transcription regulation</keyword>